<dbReference type="SUPFAM" id="SSF53335">
    <property type="entry name" value="S-adenosyl-L-methionine-dependent methyltransferases"/>
    <property type="match status" value="1"/>
</dbReference>
<evidence type="ECO:0000313" key="4">
    <source>
        <dbReference type="Proteomes" id="UP001377567"/>
    </source>
</evidence>
<comment type="caution">
    <text evidence="3">The sequence shown here is derived from an EMBL/GenBank/DDBJ whole genome shotgun (WGS) entry which is preliminary data.</text>
</comment>
<dbReference type="Proteomes" id="UP001377567">
    <property type="component" value="Unassembled WGS sequence"/>
</dbReference>
<sequence length="299" mass="32423">MEGIFGSFGDLVPARPTEHLGNSDLSFGGKLSPPLHIGEDGGASGCGGKVWIAGELLCEYILEKSENGDGSGLLWQHHRAATDAHESQKSHVKGKTHVLELGSGTGVVGLCVALLAQQHPTEMGDVHVTVTDIGELVPLMQSNIDSNHVSSVASAESLCWGSALIQEHQHPDVVLAADCVYLEAAFPLLERTLMDLTDGDHPPLVLMAYRKRRKADRHFFQRIKHNFDVVEVSDYEHFAEYRKQRTSLFELVRREPSAPIQASAKEVVSQDAGIPLLKKQLPCTPSVSVATPISITTVV</sequence>
<keyword evidence="2" id="KW-0963">Cytoplasm</keyword>
<keyword evidence="4" id="KW-1185">Reference proteome</keyword>
<organism evidence="3 4">
    <name type="scientific">Maudiozyma humilis</name>
    <name type="common">Sour dough yeast</name>
    <name type="synonym">Kazachstania humilis</name>
    <dbReference type="NCBI Taxonomy" id="51915"/>
    <lineage>
        <taxon>Eukaryota</taxon>
        <taxon>Fungi</taxon>
        <taxon>Dikarya</taxon>
        <taxon>Ascomycota</taxon>
        <taxon>Saccharomycotina</taxon>
        <taxon>Saccharomycetes</taxon>
        <taxon>Saccharomycetales</taxon>
        <taxon>Saccharomycetaceae</taxon>
        <taxon>Maudiozyma</taxon>
    </lineage>
</organism>
<keyword evidence="2" id="KW-0489">Methyltransferase</keyword>
<evidence type="ECO:0000313" key="3">
    <source>
        <dbReference type="EMBL" id="GMM56821.1"/>
    </source>
</evidence>
<dbReference type="GO" id="GO:0016279">
    <property type="term" value="F:protein-lysine N-methyltransferase activity"/>
    <property type="evidence" value="ECO:0007669"/>
    <property type="project" value="UniProtKB-UniRule"/>
</dbReference>
<keyword evidence="1 2" id="KW-0808">Transferase</keyword>
<protein>
    <recommendedName>
        <fullName evidence="2">Protein-lysine N-methyltransferase EFM6</fullName>
        <ecNumber evidence="2">2.1.1.-</ecNumber>
    </recommendedName>
    <alternativeName>
        <fullName evidence="2">Elongation factor methyltransferase 6</fullName>
    </alternativeName>
</protein>
<gene>
    <name evidence="2" type="primary">EFM6</name>
    <name evidence="3" type="ORF">DAKH74_034370</name>
</gene>
<dbReference type="PANTHER" id="PTHR14614">
    <property type="entry name" value="HEPATOCELLULAR CARCINOMA-ASSOCIATED ANTIGEN"/>
    <property type="match status" value="1"/>
</dbReference>
<feature type="binding site" evidence="2">
    <location>
        <position position="132"/>
    </location>
    <ligand>
        <name>S-adenosyl-L-methionine</name>
        <dbReference type="ChEBI" id="CHEBI:59789"/>
    </ligand>
</feature>
<feature type="binding site" evidence="2">
    <location>
        <position position="160"/>
    </location>
    <ligand>
        <name>S-adenosyl-L-methionine</name>
        <dbReference type="ChEBI" id="CHEBI:59789"/>
    </ligand>
</feature>
<reference evidence="3 4" key="1">
    <citation type="journal article" date="2023" name="Elife">
        <title>Identification of key yeast species and microbe-microbe interactions impacting larval growth of Drosophila in the wild.</title>
        <authorList>
            <person name="Mure A."/>
            <person name="Sugiura Y."/>
            <person name="Maeda R."/>
            <person name="Honda K."/>
            <person name="Sakurai N."/>
            <person name="Takahashi Y."/>
            <person name="Watada M."/>
            <person name="Katoh T."/>
            <person name="Gotoh A."/>
            <person name="Gotoh Y."/>
            <person name="Taniguchi I."/>
            <person name="Nakamura K."/>
            <person name="Hayashi T."/>
            <person name="Katayama T."/>
            <person name="Uemura T."/>
            <person name="Hattori Y."/>
        </authorList>
    </citation>
    <scope>NUCLEOTIDE SEQUENCE [LARGE SCALE GENOMIC DNA]</scope>
    <source>
        <strain evidence="3 4">KH-74</strain>
    </source>
</reference>
<accession>A0AAV5RZH5</accession>
<feature type="binding site" evidence="2">
    <location>
        <position position="51"/>
    </location>
    <ligand>
        <name>S-adenosyl-L-methionine</name>
        <dbReference type="ChEBI" id="CHEBI:59789"/>
    </ligand>
</feature>
<dbReference type="GO" id="GO:0005829">
    <property type="term" value="C:cytosol"/>
    <property type="evidence" value="ECO:0007669"/>
    <property type="project" value="TreeGrafter"/>
</dbReference>
<evidence type="ECO:0000256" key="1">
    <source>
        <dbReference type="ARBA" id="ARBA00022679"/>
    </source>
</evidence>
<feature type="binding site" evidence="2">
    <location>
        <begin position="102"/>
        <end position="104"/>
    </location>
    <ligand>
        <name>S-adenosyl-L-methionine</name>
        <dbReference type="ChEBI" id="CHEBI:59789"/>
    </ligand>
</feature>
<dbReference type="AlphaFoldDB" id="A0AAV5RZH5"/>
<dbReference type="EC" id="2.1.1.-" evidence="2"/>
<proteinExistence type="inferred from homology"/>
<dbReference type="Gene3D" id="3.40.50.150">
    <property type="entry name" value="Vaccinia Virus protein VP39"/>
    <property type="match status" value="1"/>
</dbReference>
<dbReference type="InterPro" id="IPR019410">
    <property type="entry name" value="Methyltransf_16"/>
</dbReference>
<dbReference type="InterPro" id="IPR029063">
    <property type="entry name" value="SAM-dependent_MTases_sf"/>
</dbReference>
<dbReference type="HAMAP" id="MF_03198">
    <property type="entry name" value="Methyltr_EFM6"/>
    <property type="match status" value="1"/>
</dbReference>
<comment type="function">
    <text evidence="2">S-adenosyl-L-methionine-dependent protein-lysine N-methyltransferase that methylates elongation factor 1-alpha.</text>
</comment>
<dbReference type="InterPro" id="IPR033684">
    <property type="entry name" value="EFM6"/>
</dbReference>
<dbReference type="PANTHER" id="PTHR14614:SF152">
    <property type="entry name" value="PROTEIN-LYSINE N-METHYLTRANSFERASE EFM6"/>
    <property type="match status" value="1"/>
</dbReference>
<name>A0AAV5RZH5_MAUHU</name>
<comment type="similarity">
    <text evidence="2">Belongs to the class I-like SAM-binding methyltransferase superfamily. METTL21 family. EFM6 subfamily.</text>
</comment>
<dbReference type="EMBL" id="BTGD01000010">
    <property type="protein sequence ID" value="GMM56821.1"/>
    <property type="molecule type" value="Genomic_DNA"/>
</dbReference>
<comment type="subcellular location">
    <subcellularLocation>
        <location evidence="2">Cytoplasm</location>
    </subcellularLocation>
</comment>
<keyword evidence="2" id="KW-0949">S-adenosyl-L-methionine</keyword>
<evidence type="ECO:0000256" key="2">
    <source>
        <dbReference type="HAMAP-Rule" id="MF_03198"/>
    </source>
</evidence>
<dbReference type="GO" id="GO:0032259">
    <property type="term" value="P:methylation"/>
    <property type="evidence" value="ECO:0007669"/>
    <property type="project" value="UniProtKB-KW"/>
</dbReference>
<feature type="binding site" evidence="2">
    <location>
        <position position="177"/>
    </location>
    <ligand>
        <name>S-adenosyl-L-methionine</name>
        <dbReference type="ChEBI" id="CHEBI:59789"/>
    </ligand>
</feature>
<dbReference type="Pfam" id="PF10294">
    <property type="entry name" value="Methyltransf_16"/>
    <property type="match status" value="1"/>
</dbReference>